<accession>A0A2D3VRZ8</accession>
<dbReference type="PANTHER" id="PTHR38790">
    <property type="entry name" value="2EXR DOMAIN-CONTAINING PROTEIN-RELATED"/>
    <property type="match status" value="1"/>
</dbReference>
<sequence length="221" mass="24830">MAFDRPVCPQQQSGLLTVLPPELRCRVWEYVLSDTNFACVMLRRPGESQTSPATHNKLSLLQVCRATYDEAAGIFYHQHRLQISPLNLQPFIKSTGLNRRGSIRRLVIVVSAFEDITLACKQLRYMPHLEDVMFRFDRAALYRRFVDDDLKELAARERPFLKGCGLNTIASASIQLTITVGSWPGQKNHAALLKDFEQAIHAAQSLKPKKNMVGTGSSCVG</sequence>
<protein>
    <recommendedName>
        <fullName evidence="1">2EXR domain-containing protein</fullName>
    </recommendedName>
</protein>
<name>A0A2D3VRZ8_9PEZI</name>
<dbReference type="Pfam" id="PF20150">
    <property type="entry name" value="2EXR"/>
    <property type="match status" value="1"/>
</dbReference>
<keyword evidence="3" id="KW-1185">Reference proteome</keyword>
<dbReference type="Proteomes" id="UP000225277">
    <property type="component" value="Unassembled WGS sequence"/>
</dbReference>
<dbReference type="PANTHER" id="PTHR38790:SF4">
    <property type="entry name" value="2EXR DOMAIN-CONTAINING PROTEIN"/>
    <property type="match status" value="1"/>
</dbReference>
<dbReference type="GeneID" id="35606021"/>
<gene>
    <name evidence="2" type="ORF">RCC_10987</name>
</gene>
<organism evidence="2 3">
    <name type="scientific">Ramularia collo-cygni</name>
    <dbReference type="NCBI Taxonomy" id="112498"/>
    <lineage>
        <taxon>Eukaryota</taxon>
        <taxon>Fungi</taxon>
        <taxon>Dikarya</taxon>
        <taxon>Ascomycota</taxon>
        <taxon>Pezizomycotina</taxon>
        <taxon>Dothideomycetes</taxon>
        <taxon>Dothideomycetidae</taxon>
        <taxon>Mycosphaerellales</taxon>
        <taxon>Mycosphaerellaceae</taxon>
        <taxon>Ramularia</taxon>
    </lineage>
</organism>
<dbReference type="EMBL" id="FJUY01000026">
    <property type="protein sequence ID" value="CZT25258.1"/>
    <property type="molecule type" value="Genomic_DNA"/>
</dbReference>
<feature type="domain" description="2EXR" evidence="1">
    <location>
        <begin position="19"/>
        <end position="77"/>
    </location>
</feature>
<evidence type="ECO:0000313" key="2">
    <source>
        <dbReference type="EMBL" id="CZT25258.1"/>
    </source>
</evidence>
<dbReference type="InterPro" id="IPR045518">
    <property type="entry name" value="2EXR"/>
</dbReference>
<dbReference type="OrthoDB" id="3648501at2759"/>
<proteinExistence type="predicted"/>
<dbReference type="AlphaFoldDB" id="A0A2D3VRZ8"/>
<evidence type="ECO:0000313" key="3">
    <source>
        <dbReference type="Proteomes" id="UP000225277"/>
    </source>
</evidence>
<dbReference type="RefSeq" id="XP_023631981.1">
    <property type="nucleotide sequence ID" value="XM_023776213.1"/>
</dbReference>
<reference evidence="2 3" key="1">
    <citation type="submission" date="2016-03" db="EMBL/GenBank/DDBJ databases">
        <authorList>
            <person name="Ploux O."/>
        </authorList>
    </citation>
    <scope>NUCLEOTIDE SEQUENCE [LARGE SCALE GENOMIC DNA]</scope>
    <source>
        <strain evidence="2 3">URUG2</strain>
    </source>
</reference>
<evidence type="ECO:0000259" key="1">
    <source>
        <dbReference type="Pfam" id="PF20150"/>
    </source>
</evidence>